<dbReference type="AlphaFoldDB" id="A7S5M9"/>
<accession>A7S5M9</accession>
<dbReference type="InterPro" id="IPR000421">
    <property type="entry name" value="FA58C"/>
</dbReference>
<dbReference type="PANTHER" id="PTHR24543:SF325">
    <property type="entry name" value="F5_8 TYPE C DOMAIN-CONTAINING PROTEIN"/>
    <property type="match status" value="1"/>
</dbReference>
<proteinExistence type="predicted"/>
<gene>
    <name evidence="2" type="ORF">NEMVEDRAFT_v1g105429</name>
</gene>
<feature type="domain" description="F5/8 type C" evidence="1">
    <location>
        <begin position="157"/>
        <end position="303"/>
    </location>
</feature>
<dbReference type="PANTHER" id="PTHR24543">
    <property type="entry name" value="MULTICOPPER OXIDASE-RELATED"/>
    <property type="match status" value="1"/>
</dbReference>
<dbReference type="PROSITE" id="PS01285">
    <property type="entry name" value="FA58C_1"/>
    <property type="match status" value="3"/>
</dbReference>
<dbReference type="eggNOG" id="ENOG502QU9M">
    <property type="taxonomic scope" value="Eukaryota"/>
</dbReference>
<organism evidence="2 3">
    <name type="scientific">Nematostella vectensis</name>
    <name type="common">Starlet sea anemone</name>
    <dbReference type="NCBI Taxonomy" id="45351"/>
    <lineage>
        <taxon>Eukaryota</taxon>
        <taxon>Metazoa</taxon>
        <taxon>Cnidaria</taxon>
        <taxon>Anthozoa</taxon>
        <taxon>Hexacorallia</taxon>
        <taxon>Actiniaria</taxon>
        <taxon>Edwardsiidae</taxon>
        <taxon>Nematostella</taxon>
    </lineage>
</organism>
<dbReference type="PhylomeDB" id="A7S5M9"/>
<dbReference type="Gene3D" id="2.60.120.260">
    <property type="entry name" value="Galactose-binding domain-like"/>
    <property type="match status" value="4"/>
</dbReference>
<dbReference type="FunFam" id="2.60.120.260:FF:000016">
    <property type="entry name" value="Contactin-associated protein-like 4 isoform 1"/>
    <property type="match status" value="3"/>
</dbReference>
<keyword evidence="3" id="KW-1185">Reference proteome</keyword>
<feature type="domain" description="F5/8 type C" evidence="1">
    <location>
        <begin position="310"/>
        <end position="460"/>
    </location>
</feature>
<dbReference type="CDD" id="cd00057">
    <property type="entry name" value="FA58C"/>
    <property type="match status" value="3"/>
</dbReference>
<dbReference type="HOGENOM" id="CLU_028140_0_0_1"/>
<reference evidence="2 3" key="1">
    <citation type="journal article" date="2007" name="Science">
        <title>Sea anemone genome reveals ancestral eumetazoan gene repertoire and genomic organization.</title>
        <authorList>
            <person name="Putnam N.H."/>
            <person name="Srivastava M."/>
            <person name="Hellsten U."/>
            <person name="Dirks B."/>
            <person name="Chapman J."/>
            <person name="Salamov A."/>
            <person name="Terry A."/>
            <person name="Shapiro H."/>
            <person name="Lindquist E."/>
            <person name="Kapitonov V.V."/>
            <person name="Jurka J."/>
            <person name="Genikhovich G."/>
            <person name="Grigoriev I.V."/>
            <person name="Lucas S.M."/>
            <person name="Steele R.E."/>
            <person name="Finnerty J.R."/>
            <person name="Technau U."/>
            <person name="Martindale M.Q."/>
            <person name="Rokhsar D.S."/>
        </authorList>
    </citation>
    <scope>NUCLEOTIDE SEQUENCE [LARGE SCALE GENOMIC DNA]</scope>
    <source>
        <strain evidence="3">CH2 X CH6</strain>
    </source>
</reference>
<feature type="domain" description="F5/8 type C" evidence="1">
    <location>
        <begin position="472"/>
        <end position="541"/>
    </location>
</feature>
<name>A7S5M9_NEMVE</name>
<protein>
    <recommendedName>
        <fullName evidence="1">F5/8 type C domain-containing protein</fullName>
    </recommendedName>
</protein>
<dbReference type="Pfam" id="PF00754">
    <property type="entry name" value="F5_F8_type_C"/>
    <property type="match status" value="3"/>
</dbReference>
<dbReference type="EMBL" id="DS469583">
    <property type="protein sequence ID" value="EDO41038.1"/>
    <property type="molecule type" value="Genomic_DNA"/>
</dbReference>
<evidence type="ECO:0000313" key="3">
    <source>
        <dbReference type="Proteomes" id="UP000001593"/>
    </source>
</evidence>
<dbReference type="InParanoid" id="A7S5M9"/>
<evidence type="ECO:0000313" key="2">
    <source>
        <dbReference type="EMBL" id="EDO41038.1"/>
    </source>
</evidence>
<sequence length="541" mass="61181">MASGAIKDAQLNASSSWDRNHGAGRSRLHIVRASGKRGAWSARYNDRGQYLQVDFSKPIKLTKIDIQGREDANQWVTEYWVSYSLDGGIYRPLYTPKGNVKYFIGNRDRNTVVSSVLEEPIYPRFVRIHPSKWYQHISLRLEFHGCRNDFEIPKVLCASPLGMKSKAITDSRITASSTLNSNHSPQRARLDTVLQDSLKGAWSAKTNDMGQWLQIDMGRATKVTRIVTQGRSDANQWVKSYKIQFSQQDLFHDYREGRTFEGNKDTNTKYGHVLNPPIIARYVRVLPVTWHGHISMRMELFGCTEGEFKCLKAIGAQSGTLKDSQFFASSELSSSYRASNARLHLHTNRGRVGAWSPSRSDKNPWLEIDVGRIAKVTGISTQGQQDANYWVTSYALQYSLDGSSFTTFSVSRNPKIFEGNKDRSTVRSHALAMPILARYVRVRPMTWRGRIAMRVEIFGCTSGFPLPPVPECMAPLGLQRHIIKDNQMEASSVWSNTHGAANARLYFYPHDGRTGGWSSRKNDGAQWLQVDLGKQSKVTMI</sequence>
<dbReference type="OMA" id="MEASSVW"/>
<dbReference type="PROSITE" id="PS50022">
    <property type="entry name" value="FA58C_3"/>
    <property type="match status" value="4"/>
</dbReference>
<feature type="domain" description="F5/8 type C" evidence="1">
    <location>
        <begin position="1"/>
        <end position="146"/>
    </location>
</feature>
<dbReference type="SUPFAM" id="SSF49785">
    <property type="entry name" value="Galactose-binding domain-like"/>
    <property type="match status" value="4"/>
</dbReference>
<dbReference type="Proteomes" id="UP000001593">
    <property type="component" value="Unassembled WGS sequence"/>
</dbReference>
<dbReference type="PROSITE" id="PS01286">
    <property type="entry name" value="FA58C_2"/>
    <property type="match status" value="2"/>
</dbReference>
<feature type="non-terminal residue" evidence="2">
    <location>
        <position position="1"/>
    </location>
</feature>
<dbReference type="InterPro" id="IPR008979">
    <property type="entry name" value="Galactose-bd-like_sf"/>
</dbReference>
<dbReference type="SMART" id="SM00231">
    <property type="entry name" value="FA58C"/>
    <property type="match status" value="3"/>
</dbReference>
<dbReference type="FunCoup" id="A7S5M9">
    <property type="interactions" value="31"/>
</dbReference>
<evidence type="ECO:0000259" key="1">
    <source>
        <dbReference type="PROSITE" id="PS50022"/>
    </source>
</evidence>